<dbReference type="EMBL" id="JAENGZ010000091">
    <property type="protein sequence ID" value="KAG6969667.1"/>
    <property type="molecule type" value="Genomic_DNA"/>
</dbReference>
<name>A0A8T1UXB2_9STRA</name>
<evidence type="ECO:0000313" key="1">
    <source>
        <dbReference type="EMBL" id="KAG6969667.1"/>
    </source>
</evidence>
<organism evidence="1 2">
    <name type="scientific">Phytophthora cactorum</name>
    <dbReference type="NCBI Taxonomy" id="29920"/>
    <lineage>
        <taxon>Eukaryota</taxon>
        <taxon>Sar</taxon>
        <taxon>Stramenopiles</taxon>
        <taxon>Oomycota</taxon>
        <taxon>Peronosporomycetes</taxon>
        <taxon>Peronosporales</taxon>
        <taxon>Peronosporaceae</taxon>
        <taxon>Phytophthora</taxon>
    </lineage>
</organism>
<reference evidence="1" key="1">
    <citation type="submission" date="2021-01" db="EMBL/GenBank/DDBJ databases">
        <title>Phytophthora aleatoria, a newly-described species from Pinus radiata is distinct from Phytophthora cactorum isolates based on comparative genomics.</title>
        <authorList>
            <person name="Mcdougal R."/>
            <person name="Panda P."/>
            <person name="Williams N."/>
            <person name="Studholme D.J."/>
        </authorList>
    </citation>
    <scope>NUCLEOTIDE SEQUENCE</scope>
    <source>
        <strain evidence="1">NZFS 3830</strain>
    </source>
</reference>
<dbReference type="Proteomes" id="UP000688947">
    <property type="component" value="Unassembled WGS sequence"/>
</dbReference>
<dbReference type="VEuPathDB" id="FungiDB:PC110_g20276"/>
<sequence length="72" mass="7409">MGGDTFPGGATALSAADARDIKMGQFTFGARRQVDAVGQVVRRQHCGGSSLETPMVKLSASPTSIKLAKSVS</sequence>
<comment type="caution">
    <text evidence="1">The sequence shown here is derived from an EMBL/GenBank/DDBJ whole genome shotgun (WGS) entry which is preliminary data.</text>
</comment>
<dbReference type="OrthoDB" id="99245at2759"/>
<accession>A0A8T1UXB2</accession>
<dbReference type="AlphaFoldDB" id="A0A8T1UXB2"/>
<evidence type="ECO:0000313" key="2">
    <source>
        <dbReference type="Proteomes" id="UP000688947"/>
    </source>
</evidence>
<protein>
    <submittedName>
        <fullName evidence="1">Uncharacterized protein</fullName>
    </submittedName>
</protein>
<proteinExistence type="predicted"/>
<gene>
    <name evidence="1" type="ORF">JG687_00003077</name>
</gene>